<dbReference type="EMBL" id="OU895877">
    <property type="protein sequence ID" value="CAG9799010.1"/>
    <property type="molecule type" value="Genomic_DNA"/>
</dbReference>
<sequence length="211" mass="23014">MAVSKFSFIFIALIIASNYSPACGQATRTPVDFWLTFGQQLTSNVLNWLLNLDIIPDDLLNDISAPSLPAPTPASINPNQIRISFVNGQPVILPLNAVVPAAPAPLKPAPQPAPIDPTWQLWKVLFDLHSPPKPAPIIPAPLPHHNYIVATTPSPCHTTPKCPGGDCKPEKVRIVVVDDCKNHHESSESRSEESSEEIDVIVPRKKCPRCH</sequence>
<keyword evidence="1" id="KW-0732">Signal</keyword>
<evidence type="ECO:0000256" key="1">
    <source>
        <dbReference type="SAM" id="SignalP"/>
    </source>
</evidence>
<accession>A0A9N9RMH3</accession>
<name>A0A9N9RMH3_9DIPT</name>
<reference evidence="2" key="1">
    <citation type="submission" date="2022-01" db="EMBL/GenBank/DDBJ databases">
        <authorList>
            <person name="King R."/>
        </authorList>
    </citation>
    <scope>NUCLEOTIDE SEQUENCE</scope>
</reference>
<proteinExistence type="predicted"/>
<dbReference type="Proteomes" id="UP001153620">
    <property type="component" value="Chromosome 1"/>
</dbReference>
<evidence type="ECO:0000313" key="2">
    <source>
        <dbReference type="EMBL" id="CAG9799010.1"/>
    </source>
</evidence>
<feature type="chain" id="PRO_5040477603" evidence="1">
    <location>
        <begin position="25"/>
        <end position="211"/>
    </location>
</feature>
<protein>
    <submittedName>
        <fullName evidence="2">Uncharacterized protein</fullName>
    </submittedName>
</protein>
<feature type="signal peptide" evidence="1">
    <location>
        <begin position="1"/>
        <end position="24"/>
    </location>
</feature>
<evidence type="ECO:0000313" key="3">
    <source>
        <dbReference type="Proteomes" id="UP001153620"/>
    </source>
</evidence>
<dbReference type="AlphaFoldDB" id="A0A9N9RMH3"/>
<gene>
    <name evidence="2" type="ORF">CHIRRI_LOCUS1985</name>
</gene>
<reference evidence="2" key="2">
    <citation type="submission" date="2022-10" db="EMBL/GenBank/DDBJ databases">
        <authorList>
            <consortium name="ENA_rothamsted_submissions"/>
            <consortium name="culmorum"/>
            <person name="King R."/>
        </authorList>
    </citation>
    <scope>NUCLEOTIDE SEQUENCE</scope>
</reference>
<keyword evidence="3" id="KW-1185">Reference proteome</keyword>
<organism evidence="2 3">
    <name type="scientific">Chironomus riparius</name>
    <dbReference type="NCBI Taxonomy" id="315576"/>
    <lineage>
        <taxon>Eukaryota</taxon>
        <taxon>Metazoa</taxon>
        <taxon>Ecdysozoa</taxon>
        <taxon>Arthropoda</taxon>
        <taxon>Hexapoda</taxon>
        <taxon>Insecta</taxon>
        <taxon>Pterygota</taxon>
        <taxon>Neoptera</taxon>
        <taxon>Endopterygota</taxon>
        <taxon>Diptera</taxon>
        <taxon>Nematocera</taxon>
        <taxon>Chironomoidea</taxon>
        <taxon>Chironomidae</taxon>
        <taxon>Chironominae</taxon>
        <taxon>Chironomus</taxon>
    </lineage>
</organism>